<name>A0A371D3T6_9APHY</name>
<dbReference type="InterPro" id="IPR004136">
    <property type="entry name" value="NMO"/>
</dbReference>
<dbReference type="Proteomes" id="UP000256964">
    <property type="component" value="Unassembled WGS sequence"/>
</dbReference>
<evidence type="ECO:0000256" key="2">
    <source>
        <dbReference type="ARBA" id="ARBA00022643"/>
    </source>
</evidence>
<dbReference type="SUPFAM" id="SSF51412">
    <property type="entry name" value="Inosine monophosphate dehydrogenase (IMPDH)"/>
    <property type="match status" value="1"/>
</dbReference>
<evidence type="ECO:0000256" key="1">
    <source>
        <dbReference type="ARBA" id="ARBA00022630"/>
    </source>
</evidence>
<dbReference type="PANTHER" id="PTHR32332">
    <property type="entry name" value="2-NITROPROPANE DIOXYGENASE"/>
    <property type="match status" value="1"/>
</dbReference>
<protein>
    <submittedName>
        <fullName evidence="4">Inosine monophosphate dehydrogenase</fullName>
    </submittedName>
</protein>
<keyword evidence="1" id="KW-0285">Flavoprotein</keyword>
<dbReference type="Pfam" id="PF03060">
    <property type="entry name" value="NMO"/>
    <property type="match status" value="1"/>
</dbReference>
<evidence type="ECO:0000313" key="5">
    <source>
        <dbReference type="Proteomes" id="UP000256964"/>
    </source>
</evidence>
<evidence type="ECO:0000313" key="4">
    <source>
        <dbReference type="EMBL" id="RDX47185.1"/>
    </source>
</evidence>
<reference evidence="4 5" key="1">
    <citation type="journal article" date="2018" name="Biotechnol. Biofuels">
        <title>Integrative visual omics of the white-rot fungus Polyporus brumalis exposes the biotechnological potential of its oxidative enzymes for delignifying raw plant biomass.</title>
        <authorList>
            <person name="Miyauchi S."/>
            <person name="Rancon A."/>
            <person name="Drula E."/>
            <person name="Hage H."/>
            <person name="Chaduli D."/>
            <person name="Favel A."/>
            <person name="Grisel S."/>
            <person name="Henrissat B."/>
            <person name="Herpoel-Gimbert I."/>
            <person name="Ruiz-Duenas F.J."/>
            <person name="Chevret D."/>
            <person name="Hainaut M."/>
            <person name="Lin J."/>
            <person name="Wang M."/>
            <person name="Pangilinan J."/>
            <person name="Lipzen A."/>
            <person name="Lesage-Meessen L."/>
            <person name="Navarro D."/>
            <person name="Riley R."/>
            <person name="Grigoriev I.V."/>
            <person name="Zhou S."/>
            <person name="Raouche S."/>
            <person name="Rosso M.N."/>
        </authorList>
    </citation>
    <scope>NUCLEOTIDE SEQUENCE [LARGE SCALE GENOMIC DNA]</scope>
    <source>
        <strain evidence="4 5">BRFM 1820</strain>
    </source>
</reference>
<keyword evidence="3" id="KW-0560">Oxidoreductase</keyword>
<gene>
    <name evidence="4" type="ORF">OH76DRAFT_1406047</name>
</gene>
<organism evidence="4 5">
    <name type="scientific">Lentinus brumalis</name>
    <dbReference type="NCBI Taxonomy" id="2498619"/>
    <lineage>
        <taxon>Eukaryota</taxon>
        <taxon>Fungi</taxon>
        <taxon>Dikarya</taxon>
        <taxon>Basidiomycota</taxon>
        <taxon>Agaricomycotina</taxon>
        <taxon>Agaricomycetes</taxon>
        <taxon>Polyporales</taxon>
        <taxon>Polyporaceae</taxon>
        <taxon>Lentinus</taxon>
    </lineage>
</organism>
<keyword evidence="5" id="KW-1185">Reference proteome</keyword>
<accession>A0A371D3T6</accession>
<dbReference type="AlphaFoldDB" id="A0A371D3T6"/>
<dbReference type="InterPro" id="IPR013785">
    <property type="entry name" value="Aldolase_TIM"/>
</dbReference>
<dbReference type="Gene3D" id="3.20.20.70">
    <property type="entry name" value="Aldolase class I"/>
    <property type="match status" value="1"/>
</dbReference>
<sequence length="331" mass="35488">MPLETKLTKLLGIRVPVVQGGMQWVGVPQLAAAVSNAGGLGILTALTQPSPDALRKAIRETRQLTKNNFGVNITLLPSINPPDYEGYARAAVEEGVRIFETAGNNPGPLIKFFKSNGCIVIHKCTTVRHAKSAERLGVDCLSIDGFECAGHPGEEDIGGIVLLARAAEELKVPYVASGGFADGRGLASALALGACGVNMGTRFMCTVESPIHQNIKEKIVASTERDTVHIFRTLHNTARVFKNAVSQQVVALERRPGGAKFEDVRDLVSGQRGREVYTRGDPDYGIWTAGIVMGLIKDIPTCEELLRRIEREAEEVIGGMAALVVPAKAKL</sequence>
<keyword evidence="2" id="KW-0288">FMN</keyword>
<dbReference type="STRING" id="139420.A0A371D3T6"/>
<dbReference type="PANTHER" id="PTHR32332:SF20">
    <property type="entry name" value="2-NITROPROPANE DIOXYGENASE-LIKE PROTEIN"/>
    <property type="match status" value="1"/>
</dbReference>
<dbReference type="EMBL" id="KZ857420">
    <property type="protein sequence ID" value="RDX47185.1"/>
    <property type="molecule type" value="Genomic_DNA"/>
</dbReference>
<dbReference type="GO" id="GO:0018580">
    <property type="term" value="F:nitronate monooxygenase activity"/>
    <property type="evidence" value="ECO:0007669"/>
    <property type="project" value="InterPro"/>
</dbReference>
<dbReference type="CDD" id="cd04730">
    <property type="entry name" value="NPD_like"/>
    <property type="match status" value="1"/>
</dbReference>
<proteinExistence type="predicted"/>
<evidence type="ECO:0000256" key="3">
    <source>
        <dbReference type="ARBA" id="ARBA00023002"/>
    </source>
</evidence>
<dbReference type="OrthoDB" id="412383at2759"/>